<dbReference type="SUPFAM" id="SSF53448">
    <property type="entry name" value="Nucleotide-diphospho-sugar transferases"/>
    <property type="match status" value="1"/>
</dbReference>
<dbReference type="EC" id="2.4.-.-" evidence="6"/>
<feature type="transmembrane region" description="Helical" evidence="4">
    <location>
        <begin position="348"/>
        <end position="373"/>
    </location>
</feature>
<dbReference type="CDD" id="cd06423">
    <property type="entry name" value="CESA_like"/>
    <property type="match status" value="1"/>
</dbReference>
<protein>
    <submittedName>
        <fullName evidence="6">Glycosyltransferase family 2 protein</fullName>
        <ecNumber evidence="6">2.4.-.-</ecNumber>
    </submittedName>
</protein>
<organism evidence="6 7">
    <name type="scientific">Herminiimonas aquatilis</name>
    <dbReference type="NCBI Taxonomy" id="345342"/>
    <lineage>
        <taxon>Bacteria</taxon>
        <taxon>Pseudomonadati</taxon>
        <taxon>Pseudomonadota</taxon>
        <taxon>Betaproteobacteria</taxon>
        <taxon>Burkholderiales</taxon>
        <taxon>Oxalobacteraceae</taxon>
        <taxon>Herminiimonas</taxon>
    </lineage>
</organism>
<comment type="similarity">
    <text evidence="1">Belongs to the glycosyltransferase 2 family.</text>
</comment>
<feature type="transmembrane region" description="Helical" evidence="4">
    <location>
        <begin position="385"/>
        <end position="406"/>
    </location>
</feature>
<evidence type="ECO:0000256" key="3">
    <source>
        <dbReference type="ARBA" id="ARBA00022679"/>
    </source>
</evidence>
<dbReference type="InterPro" id="IPR029044">
    <property type="entry name" value="Nucleotide-diphossugar_trans"/>
</dbReference>
<dbReference type="PANTHER" id="PTHR43630">
    <property type="entry name" value="POLY-BETA-1,6-N-ACETYL-D-GLUCOSAMINE SYNTHASE"/>
    <property type="match status" value="1"/>
</dbReference>
<evidence type="ECO:0000313" key="6">
    <source>
        <dbReference type="EMBL" id="MFC7297523.1"/>
    </source>
</evidence>
<keyword evidence="4" id="KW-0472">Membrane</keyword>
<dbReference type="EMBL" id="JBHTCC010000001">
    <property type="protein sequence ID" value="MFC7297523.1"/>
    <property type="molecule type" value="Genomic_DNA"/>
</dbReference>
<feature type="domain" description="Glycosyltransferase 2-like" evidence="5">
    <location>
        <begin position="61"/>
        <end position="103"/>
    </location>
</feature>
<dbReference type="PANTHER" id="PTHR43630:SF1">
    <property type="entry name" value="POLY-BETA-1,6-N-ACETYL-D-GLUCOSAMINE SYNTHASE"/>
    <property type="match status" value="1"/>
</dbReference>
<proteinExistence type="inferred from homology"/>
<keyword evidence="3 6" id="KW-0808">Transferase</keyword>
<dbReference type="Gene3D" id="3.90.550.10">
    <property type="entry name" value="Spore Coat Polysaccharide Biosynthesis Protein SpsA, Chain A"/>
    <property type="match status" value="1"/>
</dbReference>
<feature type="transmembrane region" description="Helical" evidence="4">
    <location>
        <begin position="6"/>
        <end position="28"/>
    </location>
</feature>
<accession>A0ABW2J2Z1</accession>
<evidence type="ECO:0000256" key="4">
    <source>
        <dbReference type="SAM" id="Phobius"/>
    </source>
</evidence>
<reference evidence="7" key="1">
    <citation type="journal article" date="2019" name="Int. J. Syst. Evol. Microbiol.">
        <title>The Global Catalogue of Microorganisms (GCM) 10K type strain sequencing project: providing services to taxonomists for standard genome sequencing and annotation.</title>
        <authorList>
            <consortium name="The Broad Institute Genomics Platform"/>
            <consortium name="The Broad Institute Genome Sequencing Center for Infectious Disease"/>
            <person name="Wu L."/>
            <person name="Ma J."/>
        </authorList>
    </citation>
    <scope>NUCLEOTIDE SEQUENCE [LARGE SCALE GENOMIC DNA]</scope>
    <source>
        <strain evidence="7">CCUG 36956</strain>
    </source>
</reference>
<dbReference type="Pfam" id="PF13641">
    <property type="entry name" value="Glyco_tranf_2_3"/>
    <property type="match status" value="1"/>
</dbReference>
<dbReference type="RefSeq" id="WP_382232666.1">
    <property type="nucleotide sequence ID" value="NZ_JBHTCC010000001.1"/>
</dbReference>
<keyword evidence="4" id="KW-1133">Transmembrane helix</keyword>
<keyword evidence="4" id="KW-0812">Transmembrane</keyword>
<evidence type="ECO:0000313" key="7">
    <source>
        <dbReference type="Proteomes" id="UP001596379"/>
    </source>
</evidence>
<evidence type="ECO:0000256" key="1">
    <source>
        <dbReference type="ARBA" id="ARBA00006739"/>
    </source>
</evidence>
<sequence>MTLSSFVAAATWCILGYFIVSKISYFLLNALSIFRMHQMEQEKVLADLPQIYSGLEQPITLLMSTHNSAATISTSVHALLQLDYANFEIIVINDGSQDETLDKLISTFGLHAFPEAYRIQLATRDVHRIYRSTRYPNLRVIDKIYGGKADALNAGINASRYPLFCSVDEHTILHRDSLRRMVAPFLNQDTVIATAGAVRVANGCEVENGLLHKIAMPKRWLPVFQIIEYLRTSLFAPLGWSTMNGMLIAPAAGVGLFQKAVVIAAGGYRIDTTTENMELIVRLHRLMRQQQREYQITFVADPVCWQQVPEDLATLKRQRMRWQCGLLDSLSQNTGLLFSRNGGVPGRLAFPFFLVFECLGPILELFGYVFILLTYACGVLSLQAFMAFFSIAIGLGVLLSASGLLLEEMSFHLYPKASDIAKLASVAILGNLGYRQLNIVWRSISTARWLLDYKERTSSPER</sequence>
<evidence type="ECO:0000256" key="2">
    <source>
        <dbReference type="ARBA" id="ARBA00022676"/>
    </source>
</evidence>
<dbReference type="Pfam" id="PF00535">
    <property type="entry name" value="Glycos_transf_2"/>
    <property type="match status" value="1"/>
</dbReference>
<keyword evidence="2 6" id="KW-0328">Glycosyltransferase</keyword>
<dbReference type="InterPro" id="IPR001173">
    <property type="entry name" value="Glyco_trans_2-like"/>
</dbReference>
<comment type="caution">
    <text evidence="6">The sequence shown here is derived from an EMBL/GenBank/DDBJ whole genome shotgun (WGS) entry which is preliminary data.</text>
</comment>
<dbReference type="Proteomes" id="UP001596379">
    <property type="component" value="Unassembled WGS sequence"/>
</dbReference>
<dbReference type="GO" id="GO:0016757">
    <property type="term" value="F:glycosyltransferase activity"/>
    <property type="evidence" value="ECO:0007669"/>
    <property type="project" value="UniProtKB-KW"/>
</dbReference>
<keyword evidence="7" id="KW-1185">Reference proteome</keyword>
<gene>
    <name evidence="6" type="ORF">ACFQO0_03625</name>
</gene>
<evidence type="ECO:0000259" key="5">
    <source>
        <dbReference type="Pfam" id="PF00535"/>
    </source>
</evidence>
<name>A0ABW2J2Z1_9BURK</name>